<feature type="compositionally biased region" description="Low complexity" evidence="1">
    <location>
        <begin position="159"/>
        <end position="178"/>
    </location>
</feature>
<name>A0A6H5HWR4_9HYME</name>
<gene>
    <name evidence="2" type="ORF">TBRA_LOCUS1551</name>
</gene>
<sequence>MDRPKSLQPGGVQSLLSQHKWLPTSRIRTRRSCCVRTDPTRKYSGYLQSISCAAREYGLYVVINLQERVDCASSEDHCPRGRPFLPLHTATACSIAKAAWWRANRKYNPFNEAGTNDHRRARGRHLRHGLRRALRHLHLLRRALNEAPAMSFVRDDRQPATSPPGRTRPTSTSSWPATATISRRAAAAAVYAAERGPLKIYNPRRTSNALSVVEVPKLDGLTRCSAGALQLRARLQAGPRCRPSRSCTCRIARRWWPSRFRDYLDVYTTKLLEPEGTSHIKRPSAIADSAATFI</sequence>
<evidence type="ECO:0000313" key="2">
    <source>
        <dbReference type="EMBL" id="CAB0029519.1"/>
    </source>
</evidence>
<proteinExistence type="predicted"/>
<reference evidence="2 3" key="1">
    <citation type="submission" date="2020-02" db="EMBL/GenBank/DDBJ databases">
        <authorList>
            <person name="Ferguson B K."/>
        </authorList>
    </citation>
    <scope>NUCLEOTIDE SEQUENCE [LARGE SCALE GENOMIC DNA]</scope>
</reference>
<dbReference type="AlphaFoldDB" id="A0A6H5HWR4"/>
<protein>
    <submittedName>
        <fullName evidence="2">Uncharacterized protein</fullName>
    </submittedName>
</protein>
<dbReference type="OrthoDB" id="10250282at2759"/>
<keyword evidence="3" id="KW-1185">Reference proteome</keyword>
<organism evidence="2 3">
    <name type="scientific">Trichogramma brassicae</name>
    <dbReference type="NCBI Taxonomy" id="86971"/>
    <lineage>
        <taxon>Eukaryota</taxon>
        <taxon>Metazoa</taxon>
        <taxon>Ecdysozoa</taxon>
        <taxon>Arthropoda</taxon>
        <taxon>Hexapoda</taxon>
        <taxon>Insecta</taxon>
        <taxon>Pterygota</taxon>
        <taxon>Neoptera</taxon>
        <taxon>Endopterygota</taxon>
        <taxon>Hymenoptera</taxon>
        <taxon>Apocrita</taxon>
        <taxon>Proctotrupomorpha</taxon>
        <taxon>Chalcidoidea</taxon>
        <taxon>Trichogrammatidae</taxon>
        <taxon>Trichogramma</taxon>
    </lineage>
</organism>
<evidence type="ECO:0000313" key="3">
    <source>
        <dbReference type="Proteomes" id="UP000479190"/>
    </source>
</evidence>
<feature type="region of interest" description="Disordered" evidence="1">
    <location>
        <begin position="150"/>
        <end position="178"/>
    </location>
</feature>
<evidence type="ECO:0000256" key="1">
    <source>
        <dbReference type="SAM" id="MobiDB-lite"/>
    </source>
</evidence>
<dbReference type="InterPro" id="IPR036526">
    <property type="entry name" value="C-N_Hydrolase_sf"/>
</dbReference>
<accession>A0A6H5HWR4</accession>
<dbReference type="EMBL" id="CADCXV010000335">
    <property type="protein sequence ID" value="CAB0029519.1"/>
    <property type="molecule type" value="Genomic_DNA"/>
</dbReference>
<dbReference type="Proteomes" id="UP000479190">
    <property type="component" value="Unassembled WGS sequence"/>
</dbReference>
<dbReference type="Gene3D" id="3.60.110.10">
    <property type="entry name" value="Carbon-nitrogen hydrolase"/>
    <property type="match status" value="1"/>
</dbReference>